<dbReference type="Pfam" id="PF03780">
    <property type="entry name" value="Asp23"/>
    <property type="match status" value="1"/>
</dbReference>
<dbReference type="eggNOG" id="COG1302">
    <property type="taxonomic scope" value="Bacteria"/>
</dbReference>
<dbReference type="PANTHER" id="PTHR34297">
    <property type="entry name" value="HYPOTHETICAL CYTOSOLIC PROTEIN-RELATED"/>
    <property type="match status" value="1"/>
</dbReference>
<proteinExistence type="inferred from homology"/>
<comment type="similarity">
    <text evidence="1">Belongs to the asp23 family.</text>
</comment>
<reference evidence="4" key="1">
    <citation type="journal article" date="2013" name="Genome Announc.">
        <title>Whole-Genome Sequencing of Lactobacillus shenzhenensis Strain LY-73T.</title>
        <authorList>
            <person name="Lin Z."/>
            <person name="Liu Z."/>
            <person name="Yang R."/>
            <person name="Zou Y."/>
            <person name="Wan D."/>
            <person name="Chen J."/>
            <person name="Guo M."/>
            <person name="Zhao J."/>
            <person name="Fang C."/>
            <person name="Yang R."/>
            <person name="Liu F."/>
        </authorList>
    </citation>
    <scope>NUCLEOTIDE SEQUENCE [LARGE SCALE GENOMIC DNA]</scope>
    <source>
        <strain evidence="4">LY-73</strain>
    </source>
</reference>
<evidence type="ECO:0000256" key="2">
    <source>
        <dbReference type="ARBA" id="ARBA00039575"/>
    </source>
</evidence>
<keyword evidence="4" id="KW-1185">Reference proteome</keyword>
<dbReference type="AlphaFoldDB" id="U4TNB6"/>
<protein>
    <recommendedName>
        <fullName evidence="2">Stress response regulator gls24 homolog</fullName>
    </recommendedName>
</protein>
<evidence type="ECO:0000313" key="3">
    <source>
        <dbReference type="EMBL" id="ERL64910.1"/>
    </source>
</evidence>
<gene>
    <name evidence="3" type="ORF">L248_0514</name>
</gene>
<accession>U4TNB6</accession>
<dbReference type="EMBL" id="KI271591">
    <property type="protein sequence ID" value="ERL64910.1"/>
    <property type="molecule type" value="Genomic_DNA"/>
</dbReference>
<dbReference type="STRING" id="1231336.L248_0514"/>
<sequence>MNCPQGSKDDLKQERKIRMTTMTMDNKLDSKKIPQVNKELSFNDNVVAKVAAHAASDIEGVLDLKGSMMDNMTNMFTSSDTRGVNVDVSDDQEVAVSFEAILEYGKSAPVIFDRVVNTVCKTIPELTGLKVTEVKMNVKDMVTREEWNEQNKKDDDNK</sequence>
<name>U4TNB6_9LACO</name>
<dbReference type="InterPro" id="IPR005531">
    <property type="entry name" value="Asp23"/>
</dbReference>
<dbReference type="PANTHER" id="PTHR34297:SF3">
    <property type="entry name" value="ALKALINE SHOCK PROTEIN 23"/>
    <property type="match status" value="1"/>
</dbReference>
<organism evidence="3 4">
    <name type="scientific">Schleiferilactobacillus shenzhenensis LY-73</name>
    <dbReference type="NCBI Taxonomy" id="1231336"/>
    <lineage>
        <taxon>Bacteria</taxon>
        <taxon>Bacillati</taxon>
        <taxon>Bacillota</taxon>
        <taxon>Bacilli</taxon>
        <taxon>Lactobacillales</taxon>
        <taxon>Lactobacillaceae</taxon>
        <taxon>Schleiferilactobacillus</taxon>
    </lineage>
</organism>
<dbReference type="HOGENOM" id="CLU_113198_1_1_9"/>
<evidence type="ECO:0000256" key="1">
    <source>
        <dbReference type="ARBA" id="ARBA00005721"/>
    </source>
</evidence>
<evidence type="ECO:0000313" key="4">
    <source>
        <dbReference type="Proteomes" id="UP000030647"/>
    </source>
</evidence>
<dbReference type="Proteomes" id="UP000030647">
    <property type="component" value="Unassembled WGS sequence"/>
</dbReference>